<comment type="function">
    <text evidence="8">F(1)F(0) ATP synthase produces ATP from ADP in the presence of a proton or sodium gradient. F-type ATPases consist of two structural domains, F(1) containing the extramembraneous catalytic core and F(0) containing the membrane proton channel, linked together by a central stalk and a peripheral stalk. During catalysis, ATP synthesis in the catalytic domain of F(1) is coupled via a rotary mechanism of the central stalk subunits to proton translocation.</text>
</comment>
<comment type="similarity">
    <text evidence="8">Belongs to the ATPase delta chain family.</text>
</comment>
<dbReference type="EMBL" id="FPKH01000006">
    <property type="protein sequence ID" value="SFY14796.1"/>
    <property type="molecule type" value="Genomic_DNA"/>
</dbReference>
<protein>
    <recommendedName>
        <fullName evidence="8">ATP synthase subunit delta</fullName>
    </recommendedName>
    <alternativeName>
        <fullName evidence="8">ATP synthase F(1) sector subunit delta</fullName>
    </alternativeName>
    <alternativeName>
        <fullName evidence="8">F-type ATPase subunit delta</fullName>
        <shortName evidence="8">F-ATPase subunit delta</shortName>
    </alternativeName>
</protein>
<dbReference type="GO" id="GO:0045259">
    <property type="term" value="C:proton-transporting ATP synthase complex"/>
    <property type="evidence" value="ECO:0007669"/>
    <property type="project" value="UniProtKB-KW"/>
</dbReference>
<dbReference type="InterPro" id="IPR000711">
    <property type="entry name" value="ATPase_OSCP/dsu"/>
</dbReference>
<dbReference type="GO" id="GO:0005886">
    <property type="term" value="C:plasma membrane"/>
    <property type="evidence" value="ECO:0007669"/>
    <property type="project" value="UniProtKB-SubCell"/>
</dbReference>
<keyword evidence="6 8" id="KW-0139">CF(1)</keyword>
<dbReference type="InterPro" id="IPR026015">
    <property type="entry name" value="ATP_synth_OSCP/delta_N_sf"/>
</dbReference>
<organism evidence="9 11">
    <name type="scientific">Janthinobacterium lividum</name>
    <dbReference type="NCBI Taxonomy" id="29581"/>
    <lineage>
        <taxon>Bacteria</taxon>
        <taxon>Pseudomonadati</taxon>
        <taxon>Pseudomonadota</taxon>
        <taxon>Betaproteobacteria</taxon>
        <taxon>Burkholderiales</taxon>
        <taxon>Oxalobacteraceae</taxon>
        <taxon>Janthinobacterium</taxon>
    </lineage>
</organism>
<evidence type="ECO:0000313" key="10">
    <source>
        <dbReference type="EMBL" id="TNC73904.1"/>
    </source>
</evidence>
<keyword evidence="4 8" id="KW-0406">Ion transport</keyword>
<evidence type="ECO:0000313" key="12">
    <source>
        <dbReference type="Proteomes" id="UP000305681"/>
    </source>
</evidence>
<keyword evidence="7 8" id="KW-0066">ATP synthesis</keyword>
<dbReference type="PRINTS" id="PR00125">
    <property type="entry name" value="ATPASEDELTA"/>
</dbReference>
<dbReference type="EMBL" id="VDGE01000011">
    <property type="protein sequence ID" value="TNC73904.1"/>
    <property type="molecule type" value="Genomic_DNA"/>
</dbReference>
<gene>
    <name evidence="8" type="primary">atpH</name>
    <name evidence="10" type="ORF">FHI69_22280</name>
    <name evidence="9" type="ORF">SAMN03097694_4782</name>
</gene>
<dbReference type="eggNOG" id="COG0712">
    <property type="taxonomic scope" value="Bacteria"/>
</dbReference>
<evidence type="ECO:0000256" key="1">
    <source>
        <dbReference type="ARBA" id="ARBA00004370"/>
    </source>
</evidence>
<keyword evidence="8" id="KW-1003">Cell membrane</keyword>
<accession>A0A031GPE2</accession>
<dbReference type="PANTHER" id="PTHR11910">
    <property type="entry name" value="ATP SYNTHASE DELTA CHAIN"/>
    <property type="match status" value="1"/>
</dbReference>
<reference evidence="9 11" key="1">
    <citation type="submission" date="2016-11" db="EMBL/GenBank/DDBJ databases">
        <authorList>
            <person name="Varghese N."/>
            <person name="Submissions S."/>
        </authorList>
    </citation>
    <scope>NUCLEOTIDE SEQUENCE [LARGE SCALE GENOMIC DNA]</scope>
    <source>
        <strain evidence="9 11">NFR18</strain>
    </source>
</reference>
<dbReference type="GO" id="GO:0046933">
    <property type="term" value="F:proton-transporting ATP synthase activity, rotational mechanism"/>
    <property type="evidence" value="ECO:0007669"/>
    <property type="project" value="UniProtKB-UniRule"/>
</dbReference>
<dbReference type="Proteomes" id="UP000182489">
    <property type="component" value="Unassembled WGS sequence"/>
</dbReference>
<dbReference type="RefSeq" id="WP_034752699.1">
    <property type="nucleotide sequence ID" value="NZ_FPKH01000006.1"/>
</dbReference>
<evidence type="ECO:0000313" key="9">
    <source>
        <dbReference type="EMBL" id="SFY14796.1"/>
    </source>
</evidence>
<comment type="caution">
    <text evidence="9">The sequence shown here is derived from an EMBL/GenBank/DDBJ whole genome shotgun (WGS) entry which is preliminary data.</text>
</comment>
<dbReference type="HAMAP" id="MF_01416">
    <property type="entry name" value="ATP_synth_delta_bact"/>
    <property type="match status" value="1"/>
</dbReference>
<evidence type="ECO:0000256" key="6">
    <source>
        <dbReference type="ARBA" id="ARBA00023196"/>
    </source>
</evidence>
<keyword evidence="5 8" id="KW-0472">Membrane</keyword>
<evidence type="ECO:0000256" key="8">
    <source>
        <dbReference type="HAMAP-Rule" id="MF_01416"/>
    </source>
</evidence>
<evidence type="ECO:0000313" key="11">
    <source>
        <dbReference type="Proteomes" id="UP000182489"/>
    </source>
</evidence>
<evidence type="ECO:0000256" key="4">
    <source>
        <dbReference type="ARBA" id="ARBA00023065"/>
    </source>
</evidence>
<evidence type="ECO:0000256" key="3">
    <source>
        <dbReference type="ARBA" id="ARBA00022781"/>
    </source>
</evidence>
<dbReference type="NCBIfam" id="TIGR01145">
    <property type="entry name" value="ATP_synt_delta"/>
    <property type="match status" value="1"/>
</dbReference>
<evidence type="ECO:0000256" key="5">
    <source>
        <dbReference type="ARBA" id="ARBA00023136"/>
    </source>
</evidence>
<dbReference type="Gene3D" id="1.10.520.20">
    <property type="entry name" value="N-terminal domain of the delta subunit of the F1F0-ATP synthase"/>
    <property type="match status" value="1"/>
</dbReference>
<evidence type="ECO:0000256" key="2">
    <source>
        <dbReference type="ARBA" id="ARBA00022448"/>
    </source>
</evidence>
<name>A0A031GPE2_9BURK</name>
<comment type="subcellular location">
    <subcellularLocation>
        <location evidence="8">Cell membrane</location>
        <topology evidence="8">Peripheral membrane protein</topology>
    </subcellularLocation>
    <subcellularLocation>
        <location evidence="1">Membrane</location>
    </subcellularLocation>
</comment>
<evidence type="ECO:0000256" key="7">
    <source>
        <dbReference type="ARBA" id="ARBA00023310"/>
    </source>
</evidence>
<proteinExistence type="inferred from homology"/>
<dbReference type="NCBIfam" id="NF004402">
    <property type="entry name" value="PRK05758.2-2"/>
    <property type="match status" value="1"/>
</dbReference>
<comment type="function">
    <text evidence="8">This protein is part of the stalk that links CF(0) to CF(1). It either transmits conformational changes from CF(0) to CF(1) or is implicated in proton conduction.</text>
</comment>
<dbReference type="Pfam" id="PF00213">
    <property type="entry name" value="OSCP"/>
    <property type="match status" value="1"/>
</dbReference>
<sequence length="181" mass="19247">MAELATVARPYAEALFRVAQAGKESSNLAAWSELVSELAQIGSHPEVQAYARNPKVSESDVAATILSLLKSPLNEEVKNFVTMLIENGRISLLPEIGAQFHALKNGLEGAADAEITSAFDLSEGQTAELVATLEKKFSRKLNPAVTVDPSLLGGVRVVVGDQVLDTSVRAKLQQLHAALVS</sequence>
<reference evidence="10 12" key="2">
    <citation type="submission" date="2019-06" db="EMBL/GenBank/DDBJ databases">
        <title>Genome sequence of Janthinobacterium lividum UCD_MED1.</title>
        <authorList>
            <person name="De Leon M.E."/>
            <person name="Jospin G."/>
        </authorList>
    </citation>
    <scope>NUCLEOTIDE SEQUENCE [LARGE SCALE GENOMIC DNA]</scope>
    <source>
        <strain evidence="10 12">UCD_MED1</strain>
    </source>
</reference>
<keyword evidence="2 8" id="KW-0813">Transport</keyword>
<dbReference type="SUPFAM" id="SSF47928">
    <property type="entry name" value="N-terminal domain of the delta subunit of the F1F0-ATP synthase"/>
    <property type="match status" value="1"/>
</dbReference>
<dbReference type="OrthoDB" id="9816221at2"/>
<keyword evidence="3 8" id="KW-0375">Hydrogen ion transport</keyword>
<dbReference type="Proteomes" id="UP000305681">
    <property type="component" value="Unassembled WGS sequence"/>
</dbReference>
<dbReference type="AlphaFoldDB" id="A0A031GPE2"/>